<dbReference type="RefSeq" id="WP_305002896.1">
    <property type="nucleotide sequence ID" value="NZ_JAUQUB010000001.1"/>
</dbReference>
<organism evidence="4 5">
    <name type="scientific">Antiquaquibacter soli</name>
    <dbReference type="NCBI Taxonomy" id="3064523"/>
    <lineage>
        <taxon>Bacteria</taxon>
        <taxon>Bacillati</taxon>
        <taxon>Actinomycetota</taxon>
        <taxon>Actinomycetes</taxon>
        <taxon>Micrococcales</taxon>
        <taxon>Microbacteriaceae</taxon>
        <taxon>Antiquaquibacter</taxon>
    </lineage>
</organism>
<dbReference type="SUPFAM" id="SSF46689">
    <property type="entry name" value="Homeodomain-like"/>
    <property type="match status" value="1"/>
</dbReference>
<evidence type="ECO:0000313" key="5">
    <source>
        <dbReference type="Proteomes" id="UP001241072"/>
    </source>
</evidence>
<comment type="caution">
    <text evidence="4">The sequence shown here is derived from an EMBL/GenBank/DDBJ whole genome shotgun (WGS) entry which is preliminary data.</text>
</comment>
<evidence type="ECO:0000256" key="1">
    <source>
        <dbReference type="ARBA" id="ARBA00023125"/>
    </source>
</evidence>
<feature type="domain" description="HTH tetR-type" evidence="3">
    <location>
        <begin position="23"/>
        <end position="82"/>
    </location>
</feature>
<evidence type="ECO:0000259" key="3">
    <source>
        <dbReference type="PROSITE" id="PS50977"/>
    </source>
</evidence>
<accession>A0ABT9BT52</accession>
<keyword evidence="1 2" id="KW-0238">DNA-binding</keyword>
<protein>
    <submittedName>
        <fullName evidence="4">TetR/AcrR family transcriptional regulator</fullName>
    </submittedName>
</protein>
<evidence type="ECO:0000313" key="4">
    <source>
        <dbReference type="EMBL" id="MDO7882522.1"/>
    </source>
</evidence>
<proteinExistence type="predicted"/>
<dbReference type="PANTHER" id="PTHR43479:SF11">
    <property type="entry name" value="ACREF_ENVCD OPERON REPRESSOR-RELATED"/>
    <property type="match status" value="1"/>
</dbReference>
<dbReference type="Gene3D" id="1.10.357.10">
    <property type="entry name" value="Tetracycline Repressor, domain 2"/>
    <property type="match status" value="1"/>
</dbReference>
<dbReference type="Proteomes" id="UP001241072">
    <property type="component" value="Unassembled WGS sequence"/>
</dbReference>
<dbReference type="PANTHER" id="PTHR43479">
    <property type="entry name" value="ACREF/ENVCD OPERON REPRESSOR-RELATED"/>
    <property type="match status" value="1"/>
</dbReference>
<gene>
    <name evidence="4" type="ORF">Q5716_09830</name>
</gene>
<evidence type="ECO:0000256" key="2">
    <source>
        <dbReference type="PROSITE-ProRule" id="PRU00335"/>
    </source>
</evidence>
<dbReference type="InterPro" id="IPR050624">
    <property type="entry name" value="HTH-type_Tx_Regulator"/>
</dbReference>
<name>A0ABT9BT52_9MICO</name>
<reference evidence="4 5" key="1">
    <citation type="submission" date="2023-07" db="EMBL/GenBank/DDBJ databases">
        <title>Protaetiibacter sp. nov WY-16 isolated from soil.</title>
        <authorList>
            <person name="Liu B."/>
            <person name="Wan Y."/>
        </authorList>
    </citation>
    <scope>NUCLEOTIDE SEQUENCE [LARGE SCALE GENOMIC DNA]</scope>
    <source>
        <strain evidence="4 5">WY-16</strain>
    </source>
</reference>
<dbReference type="PROSITE" id="PS50977">
    <property type="entry name" value="HTH_TETR_2"/>
    <property type="match status" value="1"/>
</dbReference>
<dbReference type="InterPro" id="IPR009057">
    <property type="entry name" value="Homeodomain-like_sf"/>
</dbReference>
<feature type="DNA-binding region" description="H-T-H motif" evidence="2">
    <location>
        <begin position="45"/>
        <end position="64"/>
    </location>
</feature>
<dbReference type="InterPro" id="IPR001647">
    <property type="entry name" value="HTH_TetR"/>
</dbReference>
<dbReference type="EMBL" id="JAUQUB010000001">
    <property type="protein sequence ID" value="MDO7882522.1"/>
    <property type="molecule type" value="Genomic_DNA"/>
</dbReference>
<keyword evidence="5" id="KW-1185">Reference proteome</keyword>
<sequence>MSDAASTNASIRRTIGATGDPRVARTRSAIAAAVHALSDRGEPITVASIIREAGISRASFYSHYASLDMLADTMRRDAFVTISDIYAHDPRDRADAMWTSHELLVAHYAENRALYSAVAALPVSKDGYLAGVRSMAALIEEALDTHPNRPADLQPEATARYIAGAAHGLLDAWITDEVTLNEQELVEHLTRLLPSWFSGLR</sequence>